<dbReference type="InterPro" id="IPR005113">
    <property type="entry name" value="uDENN_dom"/>
</dbReference>
<dbReference type="Gene3D" id="2.100.10.50">
    <property type="match status" value="1"/>
</dbReference>
<dbReference type="InterPro" id="IPR043153">
    <property type="entry name" value="DENN_C"/>
</dbReference>
<dbReference type="InterPro" id="IPR051696">
    <property type="entry name" value="DENN_Domain_GEFs"/>
</dbReference>
<dbReference type="SMART" id="SM00800">
    <property type="entry name" value="uDENN"/>
    <property type="match status" value="1"/>
</dbReference>
<dbReference type="InterPro" id="IPR037516">
    <property type="entry name" value="Tripartite_DENN"/>
</dbReference>
<dbReference type="Gene3D" id="3.40.50.11500">
    <property type="match status" value="1"/>
</dbReference>
<feature type="domain" description="MABP" evidence="5">
    <location>
        <begin position="43"/>
        <end position="200"/>
    </location>
</feature>
<keyword evidence="1" id="KW-0344">Guanine-nucleotide releasing factor</keyword>
<dbReference type="Pfam" id="PF03455">
    <property type="entry name" value="dDENN"/>
    <property type="match status" value="1"/>
</dbReference>
<dbReference type="PANTHER" id="PTHR12296:SF30">
    <property type="entry name" value="DENN DOMAIN-CONTAINING PROTEIN CRAG"/>
    <property type="match status" value="1"/>
</dbReference>
<evidence type="ECO:0000256" key="3">
    <source>
        <dbReference type="SAM" id="MobiDB-lite"/>
    </source>
</evidence>
<dbReference type="SMART" id="SM00801">
    <property type="entry name" value="dDENN"/>
    <property type="match status" value="1"/>
</dbReference>
<feature type="compositionally biased region" description="Basic and acidic residues" evidence="3">
    <location>
        <begin position="923"/>
        <end position="936"/>
    </location>
</feature>
<comment type="caution">
    <text evidence="6">The sequence shown here is derived from an EMBL/GenBank/DDBJ whole genome shotgun (WGS) entry which is preliminary data.</text>
</comment>
<evidence type="ECO:0000256" key="2">
    <source>
        <dbReference type="PROSITE-ProRule" id="PRU00708"/>
    </source>
</evidence>
<dbReference type="PROSITE" id="PS51498">
    <property type="entry name" value="MABP"/>
    <property type="match status" value="1"/>
</dbReference>
<feature type="region of interest" description="Disordered" evidence="3">
    <location>
        <begin position="1008"/>
        <end position="1059"/>
    </location>
</feature>
<dbReference type="GO" id="GO:0005085">
    <property type="term" value="F:guanyl-nucleotide exchange factor activity"/>
    <property type="evidence" value="ECO:0007669"/>
    <property type="project" value="UniProtKB-KW"/>
</dbReference>
<dbReference type="Pfam" id="PF03456">
    <property type="entry name" value="uDENN"/>
    <property type="match status" value="1"/>
</dbReference>
<feature type="repeat" description="PPR" evidence="2">
    <location>
        <begin position="825"/>
        <end position="859"/>
    </location>
</feature>
<dbReference type="PROSITE" id="PS51375">
    <property type="entry name" value="PPR"/>
    <property type="match status" value="1"/>
</dbReference>
<keyword evidence="7" id="KW-1185">Reference proteome</keyword>
<proteinExistence type="predicted"/>
<evidence type="ECO:0000313" key="7">
    <source>
        <dbReference type="Proteomes" id="UP000218231"/>
    </source>
</evidence>
<dbReference type="Pfam" id="PF02141">
    <property type="entry name" value="DENN"/>
    <property type="match status" value="1"/>
</dbReference>
<sequence length="1457" mass="164915">MACAIREDDRRLFEQFVVAGLDPHKLEPVSASIECSSRNAQQLAPITDICVIFPSLGETPPEDFTVIETTTLGYPADLNHGSLRIPSCFLCYRRSYRKPPLLDIGVLDEGRGDKPMVDTHLIDKTPFGRPANVNNASQAIYLTYRRAPPANPPSAFVVTDICIILTNKGEIPPHTFYKIPKNLNKGMVGSDVYICYKKSQGLSNRLTYKPIVLDYFPKREVHSDEEQQLAANVPIFCLPMGATIECLNAKYQPQDKSFNTFVLTDVVGNKLYGSSVSFYEKYEHELTEEQKELLNLTGNEAEDRGGAVVDDSDSNVDPTDEVTFYTNISICLISRFPYFNSFKRFLFFLHRTSSNGGSHSVPIERYISHLMYEVSLPTPRRPRVVMRLGAENITFESTDDSQLPLNGAQLSDSLKTLGCDNLMYLMALALLEQKILVHSLRPWMLTAVSESIRALMFPFHWQCPYVPQCPLSLAYVLHSPVPFIAGVDSRYFELYEDPPHDVTCFDLDTQTISASQVRREIKLSMLPKKPVKQLRQALESVSKKMSQQDSDTKRRDLQYVPVDQEFLMHKKRKEIEMEIQEAFLKFMVALMRGYQSFLRPIKTAPVSAKAKDIENLFDTGGFLKSRDKQAADFFERFVKTQMFASFIEERSFISDKNAYNAFFDDCIVKVDMADSHEVVQLLEIDSSLAGGTAVFITPPEPPEGSQIGYSYNGFPRQLNAELFQLDLLDLNRKSDGTHAVPVMRDVSRCAAVRTKPETKSSLMAALNAVRTSPTQWPKTLLFYAYSLWFMQLPSLLAIAPNKRKILKLAFHVLDRFEMTEIFPLDQVCYRILIELCGQCGEPSLAVKVLQAMHRAGLEQNAVTYGIYHRAVLDAEWPTQARQNAVNLWTRLRLVIYATAVLRRLSNAGPISQSQQSNSNSLPRSEDTKQHEHKPSDTHSVSDPGYASDRLEDTKELELQSKDYVIETYELDGKQPLDPPSSSAVSAVQERPCTPSTICNAPLDFSDPLSASSVNQQPRKSISKVTMSPSRAKFLDEHSKTPFSSEITPKTDAKPASRTGWLKGFSNSPLMRIIRNGPFGISTANPPFKFKELWSSRVAPPSRQSGLGFASPSHYNSNQFDAFDPAFQLDSGKSGAILSESWWLREVCLQLRRNKMRESLDSKTDEAVGELEVRMSTTTKCPDCGLMVYDEEIMAGWKVDDQNLNTFCPHCRRDELEDRKLDSLGDQKLRRGIFAPQLTVEFEWRSSVRSSWYLPGGLESNQEAEAESLARTHEHPVVQVAFISPLVLRRELETLLAADINAFRDASIRERNPTVFWNLIYYLRRLALPTHLTSFIAESHHVRCVYDRPLEHPSDRMPLYFMNPNHVLAVQTIVNESRQVQQGGGVVLGSHFPLFRDLQFTALDQFGRSLLKDSLDTQYANEIPKLPPKIAQLLPYQDLPQTDLSRACRKVFWPLDLM</sequence>
<dbReference type="EMBL" id="LIAE01006382">
    <property type="protein sequence ID" value="PAV90289.1"/>
    <property type="molecule type" value="Genomic_DNA"/>
</dbReference>
<protein>
    <recommendedName>
        <fullName evidence="8">UDENN domain-containing protein</fullName>
    </recommendedName>
</protein>
<accession>A0A2A2LVQ8</accession>
<evidence type="ECO:0000256" key="1">
    <source>
        <dbReference type="ARBA" id="ARBA00022658"/>
    </source>
</evidence>
<name>A0A2A2LVQ8_9BILA</name>
<evidence type="ECO:0000313" key="6">
    <source>
        <dbReference type="EMBL" id="PAV90289.1"/>
    </source>
</evidence>
<evidence type="ECO:0000259" key="5">
    <source>
        <dbReference type="PROSITE" id="PS51498"/>
    </source>
</evidence>
<dbReference type="Proteomes" id="UP000218231">
    <property type="component" value="Unassembled WGS sequence"/>
</dbReference>
<feature type="domain" description="UDENN" evidence="4">
    <location>
        <begin position="192"/>
        <end position="658"/>
    </location>
</feature>
<dbReference type="STRING" id="2018661.A0A2A2LVQ8"/>
<reference evidence="6 7" key="1">
    <citation type="journal article" date="2017" name="Curr. Biol.">
        <title>Genome architecture and evolution of a unichromosomal asexual nematode.</title>
        <authorList>
            <person name="Fradin H."/>
            <person name="Zegar C."/>
            <person name="Gutwein M."/>
            <person name="Lucas J."/>
            <person name="Kovtun M."/>
            <person name="Corcoran D."/>
            <person name="Baugh L.R."/>
            <person name="Kiontke K."/>
            <person name="Gunsalus K."/>
            <person name="Fitch D.H."/>
            <person name="Piano F."/>
        </authorList>
    </citation>
    <scope>NUCLEOTIDE SEQUENCE [LARGE SCALE GENOMIC DNA]</scope>
    <source>
        <strain evidence="6">PF1309</strain>
    </source>
</reference>
<organism evidence="6 7">
    <name type="scientific">Diploscapter pachys</name>
    <dbReference type="NCBI Taxonomy" id="2018661"/>
    <lineage>
        <taxon>Eukaryota</taxon>
        <taxon>Metazoa</taxon>
        <taxon>Ecdysozoa</taxon>
        <taxon>Nematoda</taxon>
        <taxon>Chromadorea</taxon>
        <taxon>Rhabditida</taxon>
        <taxon>Rhabditina</taxon>
        <taxon>Rhabditomorpha</taxon>
        <taxon>Rhabditoidea</taxon>
        <taxon>Rhabditidae</taxon>
        <taxon>Diploscapter</taxon>
    </lineage>
</organism>
<evidence type="ECO:0000259" key="4">
    <source>
        <dbReference type="PROSITE" id="PS50211"/>
    </source>
</evidence>
<dbReference type="PANTHER" id="PTHR12296">
    <property type="entry name" value="DENN DOMAIN-CONTAINING PROTEIN 4"/>
    <property type="match status" value="1"/>
</dbReference>
<dbReference type="InterPro" id="IPR023341">
    <property type="entry name" value="MABP"/>
</dbReference>
<dbReference type="SMART" id="SM00799">
    <property type="entry name" value="DENN"/>
    <property type="match status" value="1"/>
</dbReference>
<evidence type="ECO:0008006" key="8">
    <source>
        <dbReference type="Google" id="ProtNLM"/>
    </source>
</evidence>
<dbReference type="PROSITE" id="PS50211">
    <property type="entry name" value="DENN"/>
    <property type="match status" value="1"/>
</dbReference>
<gene>
    <name evidence="6" type="ORF">WR25_25131</name>
</gene>
<dbReference type="InterPro" id="IPR005112">
    <property type="entry name" value="dDENN_dom"/>
</dbReference>
<dbReference type="InterPro" id="IPR001194">
    <property type="entry name" value="cDENN_dom"/>
</dbReference>
<dbReference type="GO" id="GO:0032483">
    <property type="term" value="P:regulation of Rab protein signal transduction"/>
    <property type="evidence" value="ECO:0007669"/>
    <property type="project" value="TreeGrafter"/>
</dbReference>
<dbReference type="InterPro" id="IPR011990">
    <property type="entry name" value="TPR-like_helical_dom_sf"/>
</dbReference>
<dbReference type="GO" id="GO:0031410">
    <property type="term" value="C:cytoplasmic vesicle"/>
    <property type="evidence" value="ECO:0007669"/>
    <property type="project" value="TreeGrafter"/>
</dbReference>
<feature type="region of interest" description="Disordered" evidence="3">
    <location>
        <begin position="908"/>
        <end position="947"/>
    </location>
</feature>
<feature type="compositionally biased region" description="Low complexity" evidence="3">
    <location>
        <begin position="911"/>
        <end position="920"/>
    </location>
</feature>
<dbReference type="Gene3D" id="1.25.40.10">
    <property type="entry name" value="Tetratricopeptide repeat domain"/>
    <property type="match status" value="1"/>
</dbReference>
<feature type="compositionally biased region" description="Polar residues" evidence="3">
    <location>
        <begin position="1008"/>
        <end position="1028"/>
    </location>
</feature>
<dbReference type="OrthoDB" id="75250at2759"/>
<dbReference type="InterPro" id="IPR002885">
    <property type="entry name" value="PPR_rpt"/>
</dbReference>